<organism evidence="2 3">
    <name type="scientific">Oryza meyeriana var. granulata</name>
    <dbReference type="NCBI Taxonomy" id="110450"/>
    <lineage>
        <taxon>Eukaryota</taxon>
        <taxon>Viridiplantae</taxon>
        <taxon>Streptophyta</taxon>
        <taxon>Embryophyta</taxon>
        <taxon>Tracheophyta</taxon>
        <taxon>Spermatophyta</taxon>
        <taxon>Magnoliopsida</taxon>
        <taxon>Liliopsida</taxon>
        <taxon>Poales</taxon>
        <taxon>Poaceae</taxon>
        <taxon>BOP clade</taxon>
        <taxon>Oryzoideae</taxon>
        <taxon>Oryzeae</taxon>
        <taxon>Oryzinae</taxon>
        <taxon>Oryza</taxon>
        <taxon>Oryza meyeriana</taxon>
    </lineage>
</organism>
<dbReference type="AlphaFoldDB" id="A0A6G1FAX2"/>
<sequence length="63" mass="7275">MSGRRQESSRDERERWEGGRRRWGDDDCQAGSTEGKQASALLSGETDRWAREGLRWQAQAHVK</sequence>
<keyword evidence="3" id="KW-1185">Reference proteome</keyword>
<protein>
    <submittedName>
        <fullName evidence="2">Uncharacterized protein</fullName>
    </submittedName>
</protein>
<feature type="compositionally biased region" description="Basic and acidic residues" evidence="1">
    <location>
        <begin position="1"/>
        <end position="25"/>
    </location>
</feature>
<dbReference type="Proteomes" id="UP000479710">
    <property type="component" value="Unassembled WGS sequence"/>
</dbReference>
<evidence type="ECO:0000313" key="2">
    <source>
        <dbReference type="EMBL" id="KAF0934067.1"/>
    </source>
</evidence>
<evidence type="ECO:0000313" key="3">
    <source>
        <dbReference type="Proteomes" id="UP000479710"/>
    </source>
</evidence>
<feature type="region of interest" description="Disordered" evidence="1">
    <location>
        <begin position="1"/>
        <end position="47"/>
    </location>
</feature>
<accession>A0A6G1FAX2</accession>
<name>A0A6G1FAX2_9ORYZ</name>
<dbReference type="EMBL" id="SPHZ02000001">
    <property type="protein sequence ID" value="KAF0934067.1"/>
    <property type="molecule type" value="Genomic_DNA"/>
</dbReference>
<proteinExistence type="predicted"/>
<comment type="caution">
    <text evidence="2">The sequence shown here is derived from an EMBL/GenBank/DDBJ whole genome shotgun (WGS) entry which is preliminary data.</text>
</comment>
<reference evidence="2 3" key="1">
    <citation type="submission" date="2019-11" db="EMBL/GenBank/DDBJ databases">
        <title>Whole genome sequence of Oryza granulata.</title>
        <authorList>
            <person name="Li W."/>
        </authorList>
    </citation>
    <scope>NUCLEOTIDE SEQUENCE [LARGE SCALE GENOMIC DNA]</scope>
    <source>
        <strain evidence="3">cv. Menghai</strain>
        <tissue evidence="2">Leaf</tissue>
    </source>
</reference>
<gene>
    <name evidence="2" type="ORF">E2562_022743</name>
</gene>
<evidence type="ECO:0000256" key="1">
    <source>
        <dbReference type="SAM" id="MobiDB-lite"/>
    </source>
</evidence>